<evidence type="ECO:0000256" key="1">
    <source>
        <dbReference type="ARBA" id="ARBA00004123"/>
    </source>
</evidence>
<dbReference type="GO" id="GO:0000932">
    <property type="term" value="C:P-body"/>
    <property type="evidence" value="ECO:0007669"/>
    <property type="project" value="TreeGrafter"/>
</dbReference>
<dbReference type="SUPFAM" id="SSF88798">
    <property type="entry name" value="N-terminal, heterodimerisation domain of RBP7 (RpoE)"/>
    <property type="match status" value="1"/>
</dbReference>
<dbReference type="GO" id="GO:0003697">
    <property type="term" value="F:single-stranded DNA binding"/>
    <property type="evidence" value="ECO:0007669"/>
    <property type="project" value="TreeGrafter"/>
</dbReference>
<dbReference type="Gene3D" id="2.40.50.140">
    <property type="entry name" value="Nucleic acid-binding proteins"/>
    <property type="match status" value="1"/>
</dbReference>
<protein>
    <submittedName>
        <fullName evidence="8">DNA-directed RNA polymerase II subunit G</fullName>
    </submittedName>
</protein>
<gene>
    <name evidence="8" type="ORF">BMR1_02g00580</name>
</gene>
<reference evidence="8 9" key="3">
    <citation type="journal article" date="2016" name="Sci. Rep.">
        <title>Genome-wide diversity and gene expression profiling of Babesia microti isolates identify polymorphic genes that mediate host-pathogen interactions.</title>
        <authorList>
            <person name="Silva J.C."/>
            <person name="Cornillot E."/>
            <person name="McCracken C."/>
            <person name="Usmani-Brown S."/>
            <person name="Dwivedi A."/>
            <person name="Ifeonu O.O."/>
            <person name="Crabtree J."/>
            <person name="Gotia H.T."/>
            <person name="Virji A.Z."/>
            <person name="Reynes C."/>
            <person name="Colinge J."/>
            <person name="Kumar V."/>
            <person name="Lawres L."/>
            <person name="Pazzi J.E."/>
            <person name="Pablo J.V."/>
            <person name="Hung C."/>
            <person name="Brancato J."/>
            <person name="Kumari P."/>
            <person name="Orvis J."/>
            <person name="Tretina K."/>
            <person name="Chibucos M."/>
            <person name="Ott S."/>
            <person name="Sadzewicz L."/>
            <person name="Sengamalay N."/>
            <person name="Shetty A.C."/>
            <person name="Su Q."/>
            <person name="Tallon L."/>
            <person name="Fraser C.M."/>
            <person name="Frutos R."/>
            <person name="Molina D.M."/>
            <person name="Krause P.J."/>
            <person name="Ben Mamoun C."/>
        </authorList>
    </citation>
    <scope>NUCLEOTIDE SEQUENCE [LARGE SCALE GENOMIC DNA]</scope>
    <source>
        <strain evidence="8 9">RI</strain>
    </source>
</reference>
<evidence type="ECO:0000256" key="2">
    <source>
        <dbReference type="ARBA" id="ARBA00009307"/>
    </source>
</evidence>
<dbReference type="FunFam" id="2.40.50.140:FF:000043">
    <property type="entry name" value="DNA-directed RNA polymerase II subunit RPB7"/>
    <property type="match status" value="1"/>
</dbReference>
<sequence length="178" mass="19761">MYFVIEQWKNIGIKPSQLGPNYQQCIEEMLRNEVEGHCTAKFGYVVCVIRIVHCESGRVQDGTGMIIVSVKYQAIVFKPFKDEVLDAIVTDVNKLGFFAQAGPLKVFVSKSSIAPGYAYQDDASQPCFSDGTSVIRSQTEIRMRLQGIRYDNSNMFAIATIKADYLGPVENDGVGTTL</sequence>
<dbReference type="InterPro" id="IPR005576">
    <property type="entry name" value="Rpb7-like_N"/>
</dbReference>
<evidence type="ECO:0000256" key="3">
    <source>
        <dbReference type="ARBA" id="ARBA00022478"/>
    </source>
</evidence>
<dbReference type="Gene3D" id="3.30.1490.120">
    <property type="entry name" value="RNA polymerase Rpb7-like, N-terminal domain"/>
    <property type="match status" value="1"/>
</dbReference>
<name>I7J5W9_BABMR</name>
<evidence type="ECO:0000259" key="6">
    <source>
        <dbReference type="Pfam" id="PF00575"/>
    </source>
</evidence>
<dbReference type="GO" id="GO:0045948">
    <property type="term" value="P:positive regulation of translational initiation"/>
    <property type="evidence" value="ECO:0007669"/>
    <property type="project" value="TreeGrafter"/>
</dbReference>
<dbReference type="GO" id="GO:0031369">
    <property type="term" value="F:translation initiation factor binding"/>
    <property type="evidence" value="ECO:0007669"/>
    <property type="project" value="TreeGrafter"/>
</dbReference>
<keyword evidence="3 8" id="KW-0240">DNA-directed RNA polymerase</keyword>
<dbReference type="OMA" id="TMRQPGL"/>
<dbReference type="Pfam" id="PF00575">
    <property type="entry name" value="S1"/>
    <property type="match status" value="1"/>
</dbReference>
<dbReference type="OrthoDB" id="1162399at2759"/>
<reference evidence="8 9" key="2">
    <citation type="journal article" date="2013" name="PLoS ONE">
        <title>Whole genome mapping and re-organization of the nuclear and mitochondrial genomes of Babesia microti isolates.</title>
        <authorList>
            <person name="Cornillot E."/>
            <person name="Dassouli A."/>
            <person name="Garg A."/>
            <person name="Pachikara N."/>
            <person name="Randazzo S."/>
            <person name="Depoix D."/>
            <person name="Carcy B."/>
            <person name="Delbecq S."/>
            <person name="Frutos R."/>
            <person name="Silva J.C."/>
            <person name="Sutton R."/>
            <person name="Krause P.J."/>
            <person name="Mamoun C.B."/>
        </authorList>
    </citation>
    <scope>NUCLEOTIDE SEQUENCE [LARGE SCALE GENOMIC DNA]</scope>
    <source>
        <strain evidence="8 9">RI</strain>
    </source>
</reference>
<dbReference type="CDD" id="cd04329">
    <property type="entry name" value="RNAP_II_Rpb7_N"/>
    <property type="match status" value="1"/>
</dbReference>
<dbReference type="PANTHER" id="PTHR12709:SF4">
    <property type="entry name" value="DNA-DIRECTED RNA POLYMERASE II SUBUNIT RPB7"/>
    <property type="match status" value="1"/>
</dbReference>
<dbReference type="GeneID" id="24423906"/>
<evidence type="ECO:0000256" key="5">
    <source>
        <dbReference type="ARBA" id="ARBA00023242"/>
    </source>
</evidence>
<feature type="domain" description="S1 motif" evidence="6">
    <location>
        <begin position="78"/>
        <end position="146"/>
    </location>
</feature>
<comment type="similarity">
    <text evidence="2">Belongs to the eukaryotic RPB7/RPC8 RNA polymerase subunit family.</text>
</comment>
<dbReference type="GO" id="GO:0003727">
    <property type="term" value="F:single-stranded RNA binding"/>
    <property type="evidence" value="ECO:0007669"/>
    <property type="project" value="TreeGrafter"/>
</dbReference>
<accession>I7J5W9</accession>
<dbReference type="SUPFAM" id="SSF50249">
    <property type="entry name" value="Nucleic acid-binding proteins"/>
    <property type="match status" value="1"/>
</dbReference>
<dbReference type="VEuPathDB" id="PiroplasmaDB:BMR1_02g00580"/>
<dbReference type="GO" id="GO:0060213">
    <property type="term" value="P:positive regulation of nuclear-transcribed mRNA poly(A) tail shortening"/>
    <property type="evidence" value="ECO:0007669"/>
    <property type="project" value="TreeGrafter"/>
</dbReference>
<dbReference type="RefSeq" id="XP_012647891.1">
    <property type="nucleotide sequence ID" value="XM_012792437.1"/>
</dbReference>
<keyword evidence="5" id="KW-0539">Nucleus</keyword>
<evidence type="ECO:0000259" key="7">
    <source>
        <dbReference type="Pfam" id="PF03876"/>
    </source>
</evidence>
<evidence type="ECO:0000313" key="9">
    <source>
        <dbReference type="Proteomes" id="UP000002899"/>
    </source>
</evidence>
<dbReference type="FunFam" id="3.30.1490.120:FF:000001">
    <property type="entry name" value="DNA-directed RNA polymerase II subunit RPB7"/>
    <property type="match status" value="1"/>
</dbReference>
<reference evidence="8 9" key="1">
    <citation type="journal article" date="2012" name="Nucleic Acids Res.">
        <title>Sequencing of the smallest Apicomplexan genome from the human pathogen Babesia microti.</title>
        <authorList>
            <person name="Cornillot E."/>
            <person name="Hadj-Kaddour K."/>
            <person name="Dassouli A."/>
            <person name="Noel B."/>
            <person name="Ranwez V."/>
            <person name="Vacherie B."/>
            <person name="Augagneur Y."/>
            <person name="Bres V."/>
            <person name="Duclos A."/>
            <person name="Randazzo S."/>
            <person name="Carcy B."/>
            <person name="Debierre-Grockiego F."/>
            <person name="Delbecq S."/>
            <person name="Moubri-Menage K."/>
            <person name="Shams-Eldin H."/>
            <person name="Usmani-Brown S."/>
            <person name="Bringaud F."/>
            <person name="Wincker P."/>
            <person name="Vivares C.P."/>
            <person name="Schwarz R.T."/>
            <person name="Schetters T.P."/>
            <person name="Krause P.J."/>
            <person name="Gorenflot A."/>
            <person name="Berry V."/>
            <person name="Barbe V."/>
            <person name="Ben Mamoun C."/>
        </authorList>
    </citation>
    <scope>NUCLEOTIDE SEQUENCE [LARGE SCALE GENOMIC DNA]</scope>
    <source>
        <strain evidence="8 9">RI</strain>
    </source>
</reference>
<keyword evidence="9" id="KW-1185">Reference proteome</keyword>
<dbReference type="InterPro" id="IPR036898">
    <property type="entry name" value="RNA_pol_Rpb7-like_N_sf"/>
</dbReference>
<dbReference type="GO" id="GO:0005665">
    <property type="term" value="C:RNA polymerase II, core complex"/>
    <property type="evidence" value="ECO:0007669"/>
    <property type="project" value="TreeGrafter"/>
</dbReference>
<comment type="subcellular location">
    <subcellularLocation>
        <location evidence="1">Nucleus</location>
    </subcellularLocation>
</comment>
<dbReference type="Pfam" id="PF03876">
    <property type="entry name" value="SHS2_Rpb7-N"/>
    <property type="match status" value="1"/>
</dbReference>
<keyword evidence="4" id="KW-0804">Transcription</keyword>
<evidence type="ECO:0000313" key="8">
    <source>
        <dbReference type="EMBL" id="CCF73282.1"/>
    </source>
</evidence>
<dbReference type="InterPro" id="IPR045113">
    <property type="entry name" value="Rpb7-like"/>
</dbReference>
<dbReference type="InterPro" id="IPR012340">
    <property type="entry name" value="NA-bd_OB-fold"/>
</dbReference>
<dbReference type="CDD" id="cd04462">
    <property type="entry name" value="S1_RNAPII_Rpb7"/>
    <property type="match status" value="1"/>
</dbReference>
<dbReference type="GO" id="GO:0006367">
    <property type="term" value="P:transcription initiation at RNA polymerase II promoter"/>
    <property type="evidence" value="ECO:0007669"/>
    <property type="project" value="TreeGrafter"/>
</dbReference>
<dbReference type="InterPro" id="IPR003029">
    <property type="entry name" value="S1_domain"/>
</dbReference>
<feature type="domain" description="RNA polymerase Rpb7-like N-terminal" evidence="7">
    <location>
        <begin position="9"/>
        <end position="64"/>
    </location>
</feature>
<dbReference type="Proteomes" id="UP000002899">
    <property type="component" value="Chromosome II"/>
</dbReference>
<dbReference type="EMBL" id="FO082872">
    <property type="protein sequence ID" value="CCF73282.1"/>
    <property type="molecule type" value="Genomic_DNA"/>
</dbReference>
<evidence type="ECO:0000256" key="4">
    <source>
        <dbReference type="ARBA" id="ARBA00023163"/>
    </source>
</evidence>
<dbReference type="AlphaFoldDB" id="I7J5W9"/>
<dbReference type="PANTHER" id="PTHR12709">
    <property type="entry name" value="DNA-DIRECTED RNA POLYMERASE II, III"/>
    <property type="match status" value="1"/>
</dbReference>
<dbReference type="KEGG" id="bmic:BMR1_02g00580"/>
<organism evidence="8 9">
    <name type="scientific">Babesia microti (strain RI)</name>
    <dbReference type="NCBI Taxonomy" id="1133968"/>
    <lineage>
        <taxon>Eukaryota</taxon>
        <taxon>Sar</taxon>
        <taxon>Alveolata</taxon>
        <taxon>Apicomplexa</taxon>
        <taxon>Aconoidasida</taxon>
        <taxon>Piroplasmida</taxon>
        <taxon>Babesiidae</taxon>
        <taxon>Babesia</taxon>
    </lineage>
</organism>
<proteinExistence type="inferred from homology"/>